<gene>
    <name evidence="2" type="ORF">L227DRAFT_535076</name>
</gene>
<dbReference type="Proteomes" id="UP000313359">
    <property type="component" value="Unassembled WGS sequence"/>
</dbReference>
<sequence>MGQKLVNDILVSLMELSSPRTLSALMKTSRYLYRSGPRYLLEKGVAITHQRALLSFIAFMKAEDGARLGHLKKLVFFAFEISSPVANSFSTFLIHFSESLALEALCIHDTEGLLGSGSPPLSDAFAKLRTITILELSGVGKHGASFLRNMKSKLENVHLTMIEDSAFDSESDESDDGTEDDDRDDRNAIKLLHGSQDTLTSPSGDGCELLTEITDPVYAEVYPHVEELVLFGNDCPATIVYTHAFPNVRVFRFETAEEDLDIMGRDVEAHLSIRELNQMQQVQLKSPWNSLDSCHANLIDLFLLGLRCHVRALHILGNFMDITSLRCVMTDTTPEYMCLQGFDVDIFTRSLVSTMKKPYAQQLRALEIVLMVGGALEPETVDIPHVVETILAMLRPLKIRSFGILFCCCLIPEPRPANFADLPLCPAEQYLADLDLDALAQRVKDATETLQTVVITMKMHRTRPTTIVTLGADVEYGPNAVESIPLRAAPLYASVPPLYPEQEAGS</sequence>
<accession>A0A5C2RR50</accession>
<evidence type="ECO:0000256" key="1">
    <source>
        <dbReference type="SAM" id="MobiDB-lite"/>
    </source>
</evidence>
<dbReference type="EMBL" id="ML122310">
    <property type="protein sequence ID" value="RPD54112.1"/>
    <property type="molecule type" value="Genomic_DNA"/>
</dbReference>
<dbReference type="AlphaFoldDB" id="A0A5C2RR50"/>
<evidence type="ECO:0000313" key="3">
    <source>
        <dbReference type="Proteomes" id="UP000313359"/>
    </source>
</evidence>
<keyword evidence="3" id="KW-1185">Reference proteome</keyword>
<feature type="region of interest" description="Disordered" evidence="1">
    <location>
        <begin position="165"/>
        <end position="184"/>
    </location>
</feature>
<protein>
    <recommendedName>
        <fullName evidence="4">F-box domain-containing protein</fullName>
    </recommendedName>
</protein>
<evidence type="ECO:0008006" key="4">
    <source>
        <dbReference type="Google" id="ProtNLM"/>
    </source>
</evidence>
<organism evidence="2 3">
    <name type="scientific">Lentinus tigrinus ALCF2SS1-6</name>
    <dbReference type="NCBI Taxonomy" id="1328759"/>
    <lineage>
        <taxon>Eukaryota</taxon>
        <taxon>Fungi</taxon>
        <taxon>Dikarya</taxon>
        <taxon>Basidiomycota</taxon>
        <taxon>Agaricomycotina</taxon>
        <taxon>Agaricomycetes</taxon>
        <taxon>Polyporales</taxon>
        <taxon>Polyporaceae</taxon>
        <taxon>Lentinus</taxon>
    </lineage>
</organism>
<proteinExistence type="predicted"/>
<name>A0A5C2RR50_9APHY</name>
<evidence type="ECO:0000313" key="2">
    <source>
        <dbReference type="EMBL" id="RPD54112.1"/>
    </source>
</evidence>
<reference evidence="2" key="1">
    <citation type="journal article" date="2018" name="Genome Biol. Evol.">
        <title>Genomics and development of Lentinus tigrinus, a white-rot wood-decaying mushroom with dimorphic fruiting bodies.</title>
        <authorList>
            <person name="Wu B."/>
            <person name="Xu Z."/>
            <person name="Knudson A."/>
            <person name="Carlson A."/>
            <person name="Chen N."/>
            <person name="Kovaka S."/>
            <person name="LaButti K."/>
            <person name="Lipzen A."/>
            <person name="Pennachio C."/>
            <person name="Riley R."/>
            <person name="Schakwitz W."/>
            <person name="Umezawa K."/>
            <person name="Ohm R.A."/>
            <person name="Grigoriev I.V."/>
            <person name="Nagy L.G."/>
            <person name="Gibbons J."/>
            <person name="Hibbett D."/>
        </authorList>
    </citation>
    <scope>NUCLEOTIDE SEQUENCE [LARGE SCALE GENOMIC DNA]</scope>
    <source>
        <strain evidence="2">ALCF2SS1-6</strain>
    </source>
</reference>
<feature type="compositionally biased region" description="Acidic residues" evidence="1">
    <location>
        <begin position="165"/>
        <end position="183"/>
    </location>
</feature>
<dbReference type="OrthoDB" id="2754197at2759"/>